<dbReference type="PANTHER" id="PTHR46233:SF3">
    <property type="entry name" value="HYDROXYACYLGLUTATHIONE HYDROLASE GLOC"/>
    <property type="match status" value="1"/>
</dbReference>
<evidence type="ECO:0000256" key="3">
    <source>
        <dbReference type="ARBA" id="ARBA00022801"/>
    </source>
</evidence>
<dbReference type="RefSeq" id="WP_273600092.1">
    <property type="nucleotide sequence ID" value="NZ_JAQQXT010000005.1"/>
</dbReference>
<keyword evidence="4" id="KW-0862">Zinc</keyword>
<evidence type="ECO:0000256" key="2">
    <source>
        <dbReference type="ARBA" id="ARBA00022723"/>
    </source>
</evidence>
<keyword evidence="2" id="KW-0479">Metal-binding</keyword>
<evidence type="ECO:0000256" key="1">
    <source>
        <dbReference type="ARBA" id="ARBA00001947"/>
    </source>
</evidence>
<dbReference type="InterPro" id="IPR051453">
    <property type="entry name" value="MBL_Glyoxalase_II"/>
</dbReference>
<comment type="cofactor">
    <cofactor evidence="1">
        <name>Zn(2+)</name>
        <dbReference type="ChEBI" id="CHEBI:29105"/>
    </cofactor>
</comment>
<dbReference type="InterPro" id="IPR001279">
    <property type="entry name" value="Metallo-B-lactamas"/>
</dbReference>
<evidence type="ECO:0000259" key="6">
    <source>
        <dbReference type="SMART" id="SM00849"/>
    </source>
</evidence>
<proteinExistence type="predicted"/>
<organism evidence="7 8">
    <name type="scientific">Roseateles albus</name>
    <dbReference type="NCBI Taxonomy" id="2987525"/>
    <lineage>
        <taxon>Bacteria</taxon>
        <taxon>Pseudomonadati</taxon>
        <taxon>Pseudomonadota</taxon>
        <taxon>Betaproteobacteria</taxon>
        <taxon>Burkholderiales</taxon>
        <taxon>Sphaerotilaceae</taxon>
        <taxon>Roseateles</taxon>
    </lineage>
</organism>
<protein>
    <submittedName>
        <fullName evidence="7">MBL fold metallo-hydrolase</fullName>
    </submittedName>
</protein>
<comment type="caution">
    <text evidence="7">The sequence shown here is derived from an EMBL/GenBank/DDBJ whole genome shotgun (WGS) entry which is preliminary data.</text>
</comment>
<evidence type="ECO:0000256" key="4">
    <source>
        <dbReference type="ARBA" id="ARBA00022833"/>
    </source>
</evidence>
<dbReference type="CDD" id="cd07737">
    <property type="entry name" value="YcbL-like_MBL-fold"/>
    <property type="match status" value="1"/>
</dbReference>
<dbReference type="SMART" id="SM00849">
    <property type="entry name" value="Lactamase_B"/>
    <property type="match status" value="1"/>
</dbReference>
<accession>A0ABT5KCZ8</accession>
<dbReference type="Gene3D" id="3.60.15.10">
    <property type="entry name" value="Ribonuclease Z/Hydroxyacylglutathione hydrolase-like"/>
    <property type="match status" value="1"/>
</dbReference>
<sequence>MTLRYQTIPVTAFQQNCSLVWCDETMEAAVIDPGGDLPRILAAVQQRGLTLKAIWLTHAHIDHAGGTGQLAREQALPIIGPHTGDQFWIDGLAKQSQMFGFPPAESFTPTRWLLDGDSVSIGKQTLQVRHCPGHTPGHVVFYSPEIQRAFVGDVLFAGGIGRTDFPGGDHATLITSIKQRLWPMGDATVFIPGHGPESSFGEERRSNPYVSER</sequence>
<feature type="compositionally biased region" description="Basic and acidic residues" evidence="5">
    <location>
        <begin position="201"/>
        <end position="213"/>
    </location>
</feature>
<keyword evidence="3" id="KW-0378">Hydrolase</keyword>
<name>A0ABT5KCZ8_9BURK</name>
<dbReference type="Pfam" id="PF00753">
    <property type="entry name" value="Lactamase_B"/>
    <property type="match status" value="1"/>
</dbReference>
<reference evidence="7 8" key="1">
    <citation type="submission" date="2022-10" db="EMBL/GenBank/DDBJ databases">
        <title>Paucibacter sp. hw1 Genome sequencing.</title>
        <authorList>
            <person name="Park S."/>
        </authorList>
    </citation>
    <scope>NUCLEOTIDE SEQUENCE [LARGE SCALE GENOMIC DNA]</scope>
    <source>
        <strain evidence="8">hw1</strain>
    </source>
</reference>
<dbReference type="SUPFAM" id="SSF56281">
    <property type="entry name" value="Metallo-hydrolase/oxidoreductase"/>
    <property type="match status" value="1"/>
</dbReference>
<dbReference type="InterPro" id="IPR036866">
    <property type="entry name" value="RibonucZ/Hydroxyglut_hydro"/>
</dbReference>
<feature type="domain" description="Metallo-beta-lactamase" evidence="6">
    <location>
        <begin position="14"/>
        <end position="194"/>
    </location>
</feature>
<evidence type="ECO:0000313" key="8">
    <source>
        <dbReference type="Proteomes" id="UP001221189"/>
    </source>
</evidence>
<feature type="region of interest" description="Disordered" evidence="5">
    <location>
        <begin position="193"/>
        <end position="213"/>
    </location>
</feature>
<dbReference type="PANTHER" id="PTHR46233">
    <property type="entry name" value="HYDROXYACYLGLUTATHIONE HYDROLASE GLOC"/>
    <property type="match status" value="1"/>
</dbReference>
<gene>
    <name evidence="7" type="ORF">PRZ03_09480</name>
</gene>
<keyword evidence="8" id="KW-1185">Reference proteome</keyword>
<dbReference type="Proteomes" id="UP001221189">
    <property type="component" value="Unassembled WGS sequence"/>
</dbReference>
<evidence type="ECO:0000256" key="5">
    <source>
        <dbReference type="SAM" id="MobiDB-lite"/>
    </source>
</evidence>
<evidence type="ECO:0000313" key="7">
    <source>
        <dbReference type="EMBL" id="MDC8771798.1"/>
    </source>
</evidence>
<dbReference type="EMBL" id="JAQQXT010000005">
    <property type="protein sequence ID" value="MDC8771798.1"/>
    <property type="molecule type" value="Genomic_DNA"/>
</dbReference>